<name>A0A9P8Q4Y9_WICPI</name>
<keyword evidence="2" id="KW-1185">Reference proteome</keyword>
<dbReference type="Proteomes" id="UP000774326">
    <property type="component" value="Unassembled WGS sequence"/>
</dbReference>
<feature type="non-terminal residue" evidence="1">
    <location>
        <position position="89"/>
    </location>
</feature>
<proteinExistence type="predicted"/>
<protein>
    <submittedName>
        <fullName evidence="1">Uncharacterized protein</fullName>
    </submittedName>
</protein>
<feature type="non-terminal residue" evidence="1">
    <location>
        <position position="1"/>
    </location>
</feature>
<evidence type="ECO:0000313" key="1">
    <source>
        <dbReference type="EMBL" id="KAH3684362.1"/>
    </source>
</evidence>
<reference evidence="1" key="1">
    <citation type="journal article" date="2021" name="Open Biol.">
        <title>Shared evolutionary footprints suggest mitochondrial oxidative damage underlies multiple complex I losses in fungi.</title>
        <authorList>
            <person name="Schikora-Tamarit M.A."/>
            <person name="Marcet-Houben M."/>
            <person name="Nosek J."/>
            <person name="Gabaldon T."/>
        </authorList>
    </citation>
    <scope>NUCLEOTIDE SEQUENCE</scope>
    <source>
        <strain evidence="1">CBS2887</strain>
    </source>
</reference>
<gene>
    <name evidence="1" type="ORF">WICPIJ_004665</name>
</gene>
<reference evidence="1" key="2">
    <citation type="submission" date="2021-01" db="EMBL/GenBank/DDBJ databases">
        <authorList>
            <person name="Schikora-Tamarit M.A."/>
        </authorList>
    </citation>
    <scope>NUCLEOTIDE SEQUENCE</scope>
    <source>
        <strain evidence="1">CBS2887</strain>
    </source>
</reference>
<organism evidence="1 2">
    <name type="scientific">Wickerhamomyces pijperi</name>
    <name type="common">Yeast</name>
    <name type="synonym">Pichia pijperi</name>
    <dbReference type="NCBI Taxonomy" id="599730"/>
    <lineage>
        <taxon>Eukaryota</taxon>
        <taxon>Fungi</taxon>
        <taxon>Dikarya</taxon>
        <taxon>Ascomycota</taxon>
        <taxon>Saccharomycotina</taxon>
        <taxon>Saccharomycetes</taxon>
        <taxon>Phaffomycetales</taxon>
        <taxon>Wickerhamomycetaceae</taxon>
        <taxon>Wickerhamomyces</taxon>
    </lineage>
</organism>
<dbReference type="AlphaFoldDB" id="A0A9P8Q4Y9"/>
<comment type="caution">
    <text evidence="1">The sequence shown here is derived from an EMBL/GenBank/DDBJ whole genome shotgun (WGS) entry which is preliminary data.</text>
</comment>
<accession>A0A9P8Q4Y9</accession>
<dbReference type="EMBL" id="JAEUBG010002575">
    <property type="protein sequence ID" value="KAH3684362.1"/>
    <property type="molecule type" value="Genomic_DNA"/>
</dbReference>
<evidence type="ECO:0000313" key="2">
    <source>
        <dbReference type="Proteomes" id="UP000774326"/>
    </source>
</evidence>
<sequence>QRLFAKDLCERRCGELVSAELVASSPVSDQRSGHEQFQGERFVVGQLVCFQLVQPCRFYWLGAFLVVQAVLQRRPQLSIRRSKVRSFAG</sequence>